<comment type="subunit">
    <text evidence="1">Homodimer.</text>
</comment>
<reference evidence="3" key="1">
    <citation type="submission" date="2018-05" db="EMBL/GenBank/DDBJ databases">
        <authorList>
            <person name="Lanie J.A."/>
            <person name="Ng W.-L."/>
            <person name="Kazmierczak K.M."/>
            <person name="Andrzejewski T.M."/>
            <person name="Davidsen T.M."/>
            <person name="Wayne K.J."/>
            <person name="Tettelin H."/>
            <person name="Glass J.I."/>
            <person name="Rusch D."/>
            <person name="Podicherti R."/>
            <person name="Tsui H.-C.T."/>
            <person name="Winkler M.E."/>
        </authorList>
    </citation>
    <scope>NUCLEOTIDE SEQUENCE</scope>
</reference>
<dbReference type="PANTHER" id="PTHR33178:SF10">
    <property type="entry name" value="STRESS-RESPONSE A_B BARREL DOMAIN-CONTAINING PROTEIN"/>
    <property type="match status" value="1"/>
</dbReference>
<dbReference type="AlphaFoldDB" id="A0A382S126"/>
<evidence type="ECO:0000259" key="2">
    <source>
        <dbReference type="PROSITE" id="PS51502"/>
    </source>
</evidence>
<dbReference type="EMBL" id="UINC01125432">
    <property type="protein sequence ID" value="SVD03252.1"/>
    <property type="molecule type" value="Genomic_DNA"/>
</dbReference>
<protein>
    <recommendedName>
        <fullName evidence="2">Stress-response A/B barrel domain-containing protein</fullName>
    </recommendedName>
</protein>
<proteinExistence type="predicted"/>
<dbReference type="PROSITE" id="PS51502">
    <property type="entry name" value="S_R_A_B_BARREL"/>
    <property type="match status" value="1"/>
</dbReference>
<organism evidence="3">
    <name type="scientific">marine metagenome</name>
    <dbReference type="NCBI Taxonomy" id="408172"/>
    <lineage>
        <taxon>unclassified sequences</taxon>
        <taxon>metagenomes</taxon>
        <taxon>ecological metagenomes</taxon>
    </lineage>
</organism>
<evidence type="ECO:0000313" key="3">
    <source>
        <dbReference type="EMBL" id="SVD03252.1"/>
    </source>
</evidence>
<evidence type="ECO:0000256" key="1">
    <source>
        <dbReference type="ARBA" id="ARBA00011738"/>
    </source>
</evidence>
<sequence>MKNISRLLGLAVGLGLLYAGMTTEAADKKKAKQLRHFVCFKYKPEASKAKIAGVEEAFAALENKITEIKAFEKGTNNSPEGLNKGFKHCYQITFGSEKDRDAYLVHPAHKKFVELVGPVVEDVFVVDYWAGK</sequence>
<dbReference type="PANTHER" id="PTHR33178">
    <property type="match status" value="1"/>
</dbReference>
<dbReference type="Pfam" id="PF07876">
    <property type="entry name" value="Dabb"/>
    <property type="match status" value="1"/>
</dbReference>
<dbReference type="InterPro" id="IPR044662">
    <property type="entry name" value="HS1/DABB1-like"/>
</dbReference>
<gene>
    <name evidence="3" type="ORF">METZ01_LOCUS356106</name>
</gene>
<name>A0A382S126_9ZZZZ</name>
<accession>A0A382S126</accession>
<feature type="domain" description="Stress-response A/B barrel" evidence="2">
    <location>
        <begin position="34"/>
        <end position="128"/>
    </location>
</feature>
<dbReference type="SUPFAM" id="SSF54909">
    <property type="entry name" value="Dimeric alpha+beta barrel"/>
    <property type="match status" value="1"/>
</dbReference>
<dbReference type="InterPro" id="IPR013097">
    <property type="entry name" value="Dabb"/>
</dbReference>
<dbReference type="Gene3D" id="3.30.70.100">
    <property type="match status" value="1"/>
</dbReference>
<dbReference type="InterPro" id="IPR011008">
    <property type="entry name" value="Dimeric_a/b-barrel"/>
</dbReference>
<dbReference type="SMART" id="SM00886">
    <property type="entry name" value="Dabb"/>
    <property type="match status" value="1"/>
</dbReference>